<dbReference type="GO" id="GO:0046983">
    <property type="term" value="F:protein dimerization activity"/>
    <property type="evidence" value="ECO:0007669"/>
    <property type="project" value="InterPro"/>
</dbReference>
<keyword evidence="3" id="KW-0863">Zinc-finger</keyword>
<dbReference type="GO" id="GO:0008270">
    <property type="term" value="F:zinc ion binding"/>
    <property type="evidence" value="ECO:0007669"/>
    <property type="project" value="UniProtKB-KW"/>
</dbReference>
<feature type="compositionally biased region" description="Polar residues" evidence="6">
    <location>
        <begin position="464"/>
        <end position="480"/>
    </location>
</feature>
<dbReference type="EMBL" id="LWDG02000600">
    <property type="protein sequence ID" value="KAE8263873.1"/>
    <property type="molecule type" value="Genomic_DNA"/>
</dbReference>
<evidence type="ECO:0000256" key="3">
    <source>
        <dbReference type="ARBA" id="ARBA00022771"/>
    </source>
</evidence>
<feature type="compositionally biased region" description="Basic and acidic residues" evidence="6">
    <location>
        <begin position="148"/>
        <end position="168"/>
    </location>
</feature>
<accession>A0A8X7N1E0</accession>
<feature type="compositionally biased region" description="Acidic residues" evidence="6">
    <location>
        <begin position="180"/>
        <end position="214"/>
    </location>
</feature>
<comment type="caution">
    <text evidence="8">The sequence shown here is derived from an EMBL/GenBank/DDBJ whole genome shotgun (WGS) entry which is preliminary data.</text>
</comment>
<sequence length="617" mass="68684">MGIGDKWFGTVTSDSTGTNHRMMDILSYSGRVREMQERRGGEAVIDKKSTAAMKASCSAFPRASMRHGGYWDPEDNKILCMNHHINLAVRDGFATLGVSLKTKAQQKVLDILPVPAILVQDENGREVEVDTTSWLKDDVPDSNEDPLANDKEETQQDSPHKGKQKATEQEGSTSTRDNADGEEGDDEDGEEDDAYESSEEEEPDFGPDAEDIGSDDGGGPEAFEPADKATGSTSARSHRVSAISKLEAFTISIRRGSGRRDDFRARMQKEYHRDPHLAGAPFPPKPNATRWNSHFAMIRGALKIREAIDAHCRAYIGVKGEKLGSYLLTDTEWEMLKQLRPVLKLALAATKDMEQAQGTLYKVLDHHASLRDKIKAQVKIVETDDDLDVETTAALLKFFAAMEDKLRKYRNMALRNKITLVAALLDPSNRMDLFELSYPAYTEKAEQALRDAMKELLGDEEGRQQSPPQGAASSTSSKMTALQEAKMLRMQQTEGGPRRRKDDQPDEIARYLNTNNCAWRDSDETPYKWWRDNAKEFPNLSKLARIVLAIPGTSSSVERVFSQASLFSTSKRQSLSSKALSELVSTKHWLMHGGDQLSGLSEEAIRVAESIAKLPEL</sequence>
<keyword evidence="9" id="KW-1185">Reference proteome</keyword>
<proteinExistence type="predicted"/>
<dbReference type="SUPFAM" id="SSF53098">
    <property type="entry name" value="Ribonuclease H-like"/>
    <property type="match status" value="1"/>
</dbReference>
<dbReference type="InterPro" id="IPR052035">
    <property type="entry name" value="ZnF_BED_domain_contain"/>
</dbReference>
<name>A0A8X7N1E0_9BASI</name>
<dbReference type="Pfam" id="PF05699">
    <property type="entry name" value="Dimer_Tnp_hAT"/>
    <property type="match status" value="1"/>
</dbReference>
<feature type="region of interest" description="Disordered" evidence="6">
    <location>
        <begin position="459"/>
        <end position="481"/>
    </location>
</feature>
<feature type="region of interest" description="Disordered" evidence="6">
    <location>
        <begin position="124"/>
        <end position="240"/>
    </location>
</feature>
<keyword evidence="2" id="KW-0479">Metal-binding</keyword>
<gene>
    <name evidence="8" type="ORF">A4X09_0g7117</name>
</gene>
<protein>
    <recommendedName>
        <fullName evidence="7">HAT C-terminal dimerisation domain-containing protein</fullName>
    </recommendedName>
</protein>
<evidence type="ECO:0000256" key="2">
    <source>
        <dbReference type="ARBA" id="ARBA00022723"/>
    </source>
</evidence>
<dbReference type="Proteomes" id="UP000078113">
    <property type="component" value="Unassembled WGS sequence"/>
</dbReference>
<dbReference type="PANTHER" id="PTHR46481">
    <property type="entry name" value="ZINC FINGER BED DOMAIN-CONTAINING PROTEIN 4"/>
    <property type="match status" value="1"/>
</dbReference>
<dbReference type="InterPro" id="IPR012337">
    <property type="entry name" value="RNaseH-like_sf"/>
</dbReference>
<keyword evidence="4" id="KW-0862">Zinc</keyword>
<reference evidence="8" key="2">
    <citation type="journal article" date="2019" name="IMA Fungus">
        <title>Genome sequencing and comparison of five Tilletia species to identify candidate genes for the detection of regulated species infecting wheat.</title>
        <authorList>
            <person name="Nguyen H.D.T."/>
            <person name="Sultana T."/>
            <person name="Kesanakurti P."/>
            <person name="Hambleton S."/>
        </authorList>
    </citation>
    <scope>NUCLEOTIDE SEQUENCE</scope>
    <source>
        <strain evidence="8">DAOMC 236422</strain>
    </source>
</reference>
<evidence type="ECO:0000256" key="1">
    <source>
        <dbReference type="ARBA" id="ARBA00004123"/>
    </source>
</evidence>
<dbReference type="InterPro" id="IPR008906">
    <property type="entry name" value="HATC_C_dom"/>
</dbReference>
<organism evidence="8 9">
    <name type="scientific">Tilletia walkeri</name>
    <dbReference type="NCBI Taxonomy" id="117179"/>
    <lineage>
        <taxon>Eukaryota</taxon>
        <taxon>Fungi</taxon>
        <taxon>Dikarya</taxon>
        <taxon>Basidiomycota</taxon>
        <taxon>Ustilaginomycotina</taxon>
        <taxon>Exobasidiomycetes</taxon>
        <taxon>Tilletiales</taxon>
        <taxon>Tilletiaceae</taxon>
        <taxon>Tilletia</taxon>
    </lineage>
</organism>
<dbReference type="PANTHER" id="PTHR46481:SF10">
    <property type="entry name" value="ZINC FINGER BED DOMAIN-CONTAINING PROTEIN 39"/>
    <property type="match status" value="1"/>
</dbReference>
<evidence type="ECO:0000313" key="9">
    <source>
        <dbReference type="Proteomes" id="UP000078113"/>
    </source>
</evidence>
<reference evidence="8" key="1">
    <citation type="submission" date="2016-04" db="EMBL/GenBank/DDBJ databases">
        <authorList>
            <person name="Nguyen H.D."/>
            <person name="Samba Siva P."/>
            <person name="Cullis J."/>
            <person name="Levesque C.A."/>
            <person name="Hambleton S."/>
        </authorList>
    </citation>
    <scope>NUCLEOTIDE SEQUENCE</scope>
    <source>
        <strain evidence="8">DAOMC 236422</strain>
    </source>
</reference>
<evidence type="ECO:0000313" key="8">
    <source>
        <dbReference type="EMBL" id="KAE8263873.1"/>
    </source>
</evidence>
<dbReference type="AlphaFoldDB" id="A0A8X7N1E0"/>
<dbReference type="GO" id="GO:0005634">
    <property type="term" value="C:nucleus"/>
    <property type="evidence" value="ECO:0007669"/>
    <property type="project" value="UniProtKB-SubCell"/>
</dbReference>
<comment type="subcellular location">
    <subcellularLocation>
        <location evidence="1">Nucleus</location>
    </subcellularLocation>
</comment>
<evidence type="ECO:0000256" key="4">
    <source>
        <dbReference type="ARBA" id="ARBA00022833"/>
    </source>
</evidence>
<feature type="domain" description="HAT C-terminal dimerisation" evidence="7">
    <location>
        <begin position="507"/>
        <end position="590"/>
    </location>
</feature>
<keyword evidence="5" id="KW-0539">Nucleus</keyword>
<evidence type="ECO:0000256" key="5">
    <source>
        <dbReference type="ARBA" id="ARBA00023242"/>
    </source>
</evidence>
<evidence type="ECO:0000256" key="6">
    <source>
        <dbReference type="SAM" id="MobiDB-lite"/>
    </source>
</evidence>
<evidence type="ECO:0000259" key="7">
    <source>
        <dbReference type="Pfam" id="PF05699"/>
    </source>
</evidence>